<dbReference type="Gene3D" id="2.60.40.1730">
    <property type="entry name" value="tricorn interacting facor f3 domain"/>
    <property type="match status" value="1"/>
</dbReference>
<evidence type="ECO:0000256" key="1">
    <source>
        <dbReference type="ARBA" id="ARBA00022438"/>
    </source>
</evidence>
<dbReference type="InterPro" id="IPR050344">
    <property type="entry name" value="Peptidase_M1_aminopeptidases"/>
</dbReference>
<dbReference type="PANTHER" id="PTHR11533">
    <property type="entry name" value="PROTEASE M1 ZINC METALLOPROTEASE"/>
    <property type="match status" value="1"/>
</dbReference>
<dbReference type="GO" id="GO:0006508">
    <property type="term" value="P:proteolysis"/>
    <property type="evidence" value="ECO:0007669"/>
    <property type="project" value="TreeGrafter"/>
</dbReference>
<dbReference type="GO" id="GO:0008270">
    <property type="term" value="F:zinc ion binding"/>
    <property type="evidence" value="ECO:0007669"/>
    <property type="project" value="TreeGrafter"/>
</dbReference>
<protein>
    <recommendedName>
        <fullName evidence="2">Aminopeptidase N-like N-terminal domain-containing protein</fullName>
    </recommendedName>
</protein>
<evidence type="ECO:0000313" key="4">
    <source>
        <dbReference type="Proteomes" id="UP000499080"/>
    </source>
</evidence>
<keyword evidence="1" id="KW-0645">Protease</keyword>
<dbReference type="InterPro" id="IPR042097">
    <property type="entry name" value="Aminopeptidase_N-like_N_sf"/>
</dbReference>
<feature type="non-terminal residue" evidence="3">
    <location>
        <position position="1"/>
    </location>
</feature>
<accession>A0A4Y2MKG9</accession>
<dbReference type="GO" id="GO:0042277">
    <property type="term" value="F:peptide binding"/>
    <property type="evidence" value="ECO:0007669"/>
    <property type="project" value="TreeGrafter"/>
</dbReference>
<gene>
    <name evidence="3" type="ORF">AVEN_216203_1</name>
</gene>
<dbReference type="OrthoDB" id="6512413at2759"/>
<proteinExistence type="predicted"/>
<organism evidence="3 4">
    <name type="scientific">Araneus ventricosus</name>
    <name type="common">Orbweaver spider</name>
    <name type="synonym">Epeira ventricosa</name>
    <dbReference type="NCBI Taxonomy" id="182803"/>
    <lineage>
        <taxon>Eukaryota</taxon>
        <taxon>Metazoa</taxon>
        <taxon>Ecdysozoa</taxon>
        <taxon>Arthropoda</taxon>
        <taxon>Chelicerata</taxon>
        <taxon>Arachnida</taxon>
        <taxon>Araneae</taxon>
        <taxon>Araneomorphae</taxon>
        <taxon>Entelegynae</taxon>
        <taxon>Araneoidea</taxon>
        <taxon>Araneidae</taxon>
        <taxon>Araneus</taxon>
    </lineage>
</organism>
<dbReference type="GO" id="GO:0005737">
    <property type="term" value="C:cytoplasm"/>
    <property type="evidence" value="ECO:0007669"/>
    <property type="project" value="TreeGrafter"/>
</dbReference>
<dbReference type="GO" id="GO:0070006">
    <property type="term" value="F:metalloaminopeptidase activity"/>
    <property type="evidence" value="ECO:0007669"/>
    <property type="project" value="TreeGrafter"/>
</dbReference>
<comment type="caution">
    <text evidence="3">The sequence shown here is derived from an EMBL/GenBank/DDBJ whole genome shotgun (WGS) entry which is preliminary data.</text>
</comment>
<dbReference type="GO" id="GO:0005615">
    <property type="term" value="C:extracellular space"/>
    <property type="evidence" value="ECO:0007669"/>
    <property type="project" value="TreeGrafter"/>
</dbReference>
<dbReference type="PANTHER" id="PTHR11533:SF276">
    <property type="entry name" value="GLUTAMYL AMINOPEPTIDASE"/>
    <property type="match status" value="1"/>
</dbReference>
<dbReference type="SUPFAM" id="SSF63737">
    <property type="entry name" value="Leukotriene A4 hydrolase N-terminal domain"/>
    <property type="match status" value="1"/>
</dbReference>
<sequence>YLATSKFQPTYARQAFPCFDEPSFKSTFSVSLVHQKEYSALSNMPAENSGDTASNATGMCAWLRSAQQRARITRERDS</sequence>
<keyword evidence="1" id="KW-0031">Aminopeptidase</keyword>
<dbReference type="Pfam" id="PF17900">
    <property type="entry name" value="Peptidase_M1_N"/>
    <property type="match status" value="1"/>
</dbReference>
<keyword evidence="4" id="KW-1185">Reference proteome</keyword>
<reference evidence="3 4" key="1">
    <citation type="journal article" date="2019" name="Sci. Rep.">
        <title>Orb-weaving spider Araneus ventricosus genome elucidates the spidroin gene catalogue.</title>
        <authorList>
            <person name="Kono N."/>
            <person name="Nakamura H."/>
            <person name="Ohtoshi R."/>
            <person name="Moran D.A.P."/>
            <person name="Shinohara A."/>
            <person name="Yoshida Y."/>
            <person name="Fujiwara M."/>
            <person name="Mori M."/>
            <person name="Tomita M."/>
            <person name="Arakawa K."/>
        </authorList>
    </citation>
    <scope>NUCLEOTIDE SEQUENCE [LARGE SCALE GENOMIC DNA]</scope>
</reference>
<dbReference type="GO" id="GO:0043171">
    <property type="term" value="P:peptide catabolic process"/>
    <property type="evidence" value="ECO:0007669"/>
    <property type="project" value="TreeGrafter"/>
</dbReference>
<dbReference type="GO" id="GO:0016020">
    <property type="term" value="C:membrane"/>
    <property type="evidence" value="ECO:0007669"/>
    <property type="project" value="TreeGrafter"/>
</dbReference>
<dbReference type="Proteomes" id="UP000499080">
    <property type="component" value="Unassembled WGS sequence"/>
</dbReference>
<dbReference type="AlphaFoldDB" id="A0A4Y2MKG9"/>
<name>A0A4Y2MKG9_ARAVE</name>
<evidence type="ECO:0000313" key="3">
    <source>
        <dbReference type="EMBL" id="GBN26904.1"/>
    </source>
</evidence>
<feature type="domain" description="Aminopeptidase N-like N-terminal" evidence="2">
    <location>
        <begin position="2"/>
        <end position="60"/>
    </location>
</feature>
<dbReference type="EMBL" id="BGPR01282358">
    <property type="protein sequence ID" value="GBN26904.1"/>
    <property type="molecule type" value="Genomic_DNA"/>
</dbReference>
<evidence type="ECO:0000259" key="2">
    <source>
        <dbReference type="Pfam" id="PF17900"/>
    </source>
</evidence>
<dbReference type="InterPro" id="IPR045357">
    <property type="entry name" value="Aminopeptidase_N-like_N"/>
</dbReference>
<keyword evidence="1" id="KW-0378">Hydrolase</keyword>